<dbReference type="PANTHER" id="PTHR37018:SF1">
    <property type="entry name" value="CULTURE SPECIFIC PROTEIN, PUTATIVE (AFU_ORTHOLOGUE AFUA_2G00130)-RELATED"/>
    <property type="match status" value="1"/>
</dbReference>
<keyword evidence="1" id="KW-0547">Nucleotide-binding</keyword>
<evidence type="ECO:0000259" key="2">
    <source>
        <dbReference type="PROSITE" id="PS50975"/>
    </source>
</evidence>
<organism evidence="3 4">
    <name type="scientific">Chaetomium strumarium</name>
    <dbReference type="NCBI Taxonomy" id="1170767"/>
    <lineage>
        <taxon>Eukaryota</taxon>
        <taxon>Fungi</taxon>
        <taxon>Dikarya</taxon>
        <taxon>Ascomycota</taxon>
        <taxon>Pezizomycotina</taxon>
        <taxon>Sordariomycetes</taxon>
        <taxon>Sordariomycetidae</taxon>
        <taxon>Sordariales</taxon>
        <taxon>Chaetomiaceae</taxon>
        <taxon>Chaetomium</taxon>
    </lineage>
</organism>
<accession>A0AAJ0M7A3</accession>
<dbReference type="PROSITE" id="PS50975">
    <property type="entry name" value="ATP_GRASP"/>
    <property type="match status" value="1"/>
</dbReference>
<dbReference type="EMBL" id="JAUDZG010000001">
    <property type="protein sequence ID" value="KAK3311554.1"/>
    <property type="molecule type" value="Genomic_DNA"/>
</dbReference>
<dbReference type="AlphaFoldDB" id="A0AAJ0M7A3"/>
<name>A0AAJ0M7A3_9PEZI</name>
<feature type="domain" description="ATP-grasp" evidence="2">
    <location>
        <begin position="189"/>
        <end position="451"/>
    </location>
</feature>
<dbReference type="GO" id="GO:0005524">
    <property type="term" value="F:ATP binding"/>
    <property type="evidence" value="ECO:0007669"/>
    <property type="project" value="UniProtKB-UniRule"/>
</dbReference>
<dbReference type="InterPro" id="IPR053269">
    <property type="entry name" value="Asp-Met_ligase"/>
</dbReference>
<reference evidence="3" key="2">
    <citation type="submission" date="2023-06" db="EMBL/GenBank/DDBJ databases">
        <authorList>
            <consortium name="Lawrence Berkeley National Laboratory"/>
            <person name="Mondo S.J."/>
            <person name="Hensen N."/>
            <person name="Bonometti L."/>
            <person name="Westerberg I."/>
            <person name="Brannstrom I.O."/>
            <person name="Guillou S."/>
            <person name="Cros-Aarteil S."/>
            <person name="Calhoun S."/>
            <person name="Haridas S."/>
            <person name="Kuo A."/>
            <person name="Pangilinan J."/>
            <person name="Riley R."/>
            <person name="Labutti K."/>
            <person name="Andreopoulos B."/>
            <person name="Lipzen A."/>
            <person name="Chen C."/>
            <person name="Yanf M."/>
            <person name="Daum C."/>
            <person name="Ng V."/>
            <person name="Clum A."/>
            <person name="Steindorff A."/>
            <person name="Ohm R."/>
            <person name="Martin F."/>
            <person name="Silar P."/>
            <person name="Natvig D."/>
            <person name="Lalanne C."/>
            <person name="Gautier V."/>
            <person name="Ament-Velasquez S.L."/>
            <person name="Kruys A."/>
            <person name="Hutchinson M.I."/>
            <person name="Powell A.J."/>
            <person name="Barry K."/>
            <person name="Miller A.N."/>
            <person name="Grigoriev I.V."/>
            <person name="Debuchy R."/>
            <person name="Gladieux P."/>
            <person name="Thoren M.H."/>
            <person name="Johannesson H."/>
        </authorList>
    </citation>
    <scope>NUCLEOTIDE SEQUENCE</scope>
    <source>
        <strain evidence="3">CBS 333.67</strain>
    </source>
</reference>
<dbReference type="GO" id="GO:0046872">
    <property type="term" value="F:metal ion binding"/>
    <property type="evidence" value="ECO:0007669"/>
    <property type="project" value="InterPro"/>
</dbReference>
<gene>
    <name evidence="3" type="ORF">B0T15DRAFT_387943</name>
</gene>
<dbReference type="SUPFAM" id="SSF56059">
    <property type="entry name" value="Glutathione synthetase ATP-binding domain-like"/>
    <property type="match status" value="1"/>
</dbReference>
<comment type="caution">
    <text evidence="3">The sequence shown here is derived from an EMBL/GenBank/DDBJ whole genome shotgun (WGS) entry which is preliminary data.</text>
</comment>
<dbReference type="InterPro" id="IPR011761">
    <property type="entry name" value="ATP-grasp"/>
</dbReference>
<dbReference type="GeneID" id="87883242"/>
<dbReference type="PANTHER" id="PTHR37018">
    <property type="entry name" value="CULTURE SPECIFIC PROTEIN, PUTATIVE (AFU_ORTHOLOGUE AFUA_2G00130)-RELATED"/>
    <property type="match status" value="1"/>
</dbReference>
<keyword evidence="4" id="KW-1185">Reference proteome</keyword>
<evidence type="ECO:0000256" key="1">
    <source>
        <dbReference type="PROSITE-ProRule" id="PRU00409"/>
    </source>
</evidence>
<keyword evidence="1" id="KW-0067">ATP-binding</keyword>
<proteinExistence type="predicted"/>
<dbReference type="RefSeq" id="XP_062727334.1">
    <property type="nucleotide sequence ID" value="XM_062864413.1"/>
</dbReference>
<dbReference type="Proteomes" id="UP001273166">
    <property type="component" value="Unassembled WGS sequence"/>
</dbReference>
<evidence type="ECO:0000313" key="4">
    <source>
        <dbReference type="Proteomes" id="UP001273166"/>
    </source>
</evidence>
<protein>
    <recommendedName>
        <fullName evidence="2">ATP-grasp domain-containing protein</fullName>
    </recommendedName>
</protein>
<reference evidence="3" key="1">
    <citation type="journal article" date="2023" name="Mol. Phylogenet. Evol.">
        <title>Genome-scale phylogeny and comparative genomics of the fungal order Sordariales.</title>
        <authorList>
            <person name="Hensen N."/>
            <person name="Bonometti L."/>
            <person name="Westerberg I."/>
            <person name="Brannstrom I.O."/>
            <person name="Guillou S."/>
            <person name="Cros-Aarteil S."/>
            <person name="Calhoun S."/>
            <person name="Haridas S."/>
            <person name="Kuo A."/>
            <person name="Mondo S."/>
            <person name="Pangilinan J."/>
            <person name="Riley R."/>
            <person name="LaButti K."/>
            <person name="Andreopoulos B."/>
            <person name="Lipzen A."/>
            <person name="Chen C."/>
            <person name="Yan M."/>
            <person name="Daum C."/>
            <person name="Ng V."/>
            <person name="Clum A."/>
            <person name="Steindorff A."/>
            <person name="Ohm R.A."/>
            <person name="Martin F."/>
            <person name="Silar P."/>
            <person name="Natvig D.O."/>
            <person name="Lalanne C."/>
            <person name="Gautier V."/>
            <person name="Ament-Velasquez S.L."/>
            <person name="Kruys A."/>
            <person name="Hutchinson M.I."/>
            <person name="Powell A.J."/>
            <person name="Barry K."/>
            <person name="Miller A.N."/>
            <person name="Grigoriev I.V."/>
            <person name="Debuchy R."/>
            <person name="Gladieux P."/>
            <person name="Hiltunen Thoren M."/>
            <person name="Johannesson H."/>
        </authorList>
    </citation>
    <scope>NUCLEOTIDE SEQUENCE</scope>
    <source>
        <strain evidence="3">CBS 333.67</strain>
    </source>
</reference>
<evidence type="ECO:0000313" key="3">
    <source>
        <dbReference type="EMBL" id="KAK3311554.1"/>
    </source>
</evidence>
<sequence length="521" mass="57303">MGSIGTRVMAGPKLPTVKLDTTITELYKRACPDEAVTRLGWVPCGVTSGVDLTPDFPRNTKFIYQDQAFITASRHELRNGNGKLQWSLAKKYLSHISQRDAFVSGNAPVILFNLGQTPEQREHDRRQAEATISVLDPSQRPELIFCPGPAQIPVKEHGIERLQYKVVLDDLQRYPLTHDLETHWVLNSKAELARSGLPTPRADIIETDGYPPDPSSCCSLCAEAARDISHLPTIPAECTGPRGQWFEEQTTRILSAVRNRPIPFVFKTQQAFGGAGTWLVTSEDQKADLSSLTGTTTKGLLRRLLSLLTPANTHLRPASILLTDLVPDPVGDHGLTFMVTRSGSAEFLAAAEQIITDDGSSAWVGSTIHYGRQDALRERFAPLMARIARWVAKHGYVGPVGADVLESREGGQFFIVDLNVRVSGSVSLPLLRGHFVGRGLECASSFSIVLRGGREEFVNKWRRQFEEGRMVIMSWYEDGTASSSNGGDPESIADVVVGGEDEARLKELVQAVRESTEDVTF</sequence>